<dbReference type="InterPro" id="IPR048286">
    <property type="entry name" value="Integrin_alpha_Ig-like_3"/>
</dbReference>
<keyword evidence="19" id="KW-1185">Reference proteome</keyword>
<evidence type="ECO:0000256" key="10">
    <source>
        <dbReference type="ARBA" id="ARBA00023170"/>
    </source>
</evidence>
<feature type="domain" description="Integrin alpha third immunoglobulin-like" evidence="17">
    <location>
        <begin position="800"/>
        <end position="989"/>
    </location>
</feature>
<comment type="subcellular location">
    <subcellularLocation>
        <location evidence="1 13">Membrane</location>
        <topology evidence="1 13">Single-pass type I membrane protein</topology>
    </subcellularLocation>
</comment>
<evidence type="ECO:0000256" key="11">
    <source>
        <dbReference type="ARBA" id="ARBA00023180"/>
    </source>
</evidence>
<evidence type="ECO:0000259" key="17">
    <source>
        <dbReference type="Pfam" id="PF20806"/>
    </source>
</evidence>
<dbReference type="AlphaFoldDB" id="A0A8C6NXY0"/>
<dbReference type="InterPro" id="IPR048285">
    <property type="entry name" value="Integrin_alpha_Ig-like_2"/>
</dbReference>
<comment type="similarity">
    <text evidence="2 13">Belongs to the integrin alpha chain family.</text>
</comment>
<keyword evidence="9 13" id="KW-0472">Membrane</keyword>
<dbReference type="GO" id="GO:0008305">
    <property type="term" value="C:integrin complex"/>
    <property type="evidence" value="ECO:0007669"/>
    <property type="project" value="InterPro"/>
</dbReference>
<evidence type="ECO:0000256" key="2">
    <source>
        <dbReference type="ARBA" id="ARBA00008054"/>
    </source>
</evidence>
<feature type="region of interest" description="Disordered" evidence="14">
    <location>
        <begin position="1"/>
        <end position="22"/>
    </location>
</feature>
<evidence type="ECO:0000256" key="1">
    <source>
        <dbReference type="ARBA" id="ARBA00004479"/>
    </source>
</evidence>
<feature type="repeat" description="FG-GAP" evidence="12">
    <location>
        <begin position="440"/>
        <end position="501"/>
    </location>
</feature>
<evidence type="ECO:0000256" key="3">
    <source>
        <dbReference type="ARBA" id="ARBA00022692"/>
    </source>
</evidence>
<evidence type="ECO:0000256" key="4">
    <source>
        <dbReference type="ARBA" id="ARBA00022729"/>
    </source>
</evidence>
<protein>
    <recommendedName>
        <fullName evidence="20">Integrin, alpha 3a</fullName>
    </recommendedName>
</protein>
<feature type="repeat" description="FG-GAP" evidence="12">
    <location>
        <begin position="319"/>
        <end position="380"/>
    </location>
</feature>
<dbReference type="Gene3D" id="2.60.40.1510">
    <property type="entry name" value="ntegrin, alpha v. Chain A, domain 3"/>
    <property type="match status" value="1"/>
</dbReference>
<dbReference type="InterPro" id="IPR032695">
    <property type="entry name" value="Integrin_dom_sf"/>
</dbReference>
<dbReference type="GO" id="GO:0007160">
    <property type="term" value="P:cell-matrix adhesion"/>
    <property type="evidence" value="ECO:0007669"/>
    <property type="project" value="TreeGrafter"/>
</dbReference>
<dbReference type="Gene3D" id="2.60.40.1460">
    <property type="entry name" value="Integrin domains. Chain A, domain 2"/>
    <property type="match status" value="1"/>
</dbReference>
<dbReference type="InterPro" id="IPR013649">
    <property type="entry name" value="Integrin_alpha_Ig-like_1"/>
</dbReference>
<keyword evidence="8 13" id="KW-0401">Integrin</keyword>
<keyword evidence="7 13" id="KW-1133">Transmembrane helix</keyword>
<evidence type="ECO:0000313" key="18">
    <source>
        <dbReference type="Ensembl" id="ENSNFUP00015033287.1"/>
    </source>
</evidence>
<dbReference type="Pfam" id="PF20805">
    <property type="entry name" value="Integrin_A_Ig_2"/>
    <property type="match status" value="1"/>
</dbReference>
<dbReference type="InterPro" id="IPR013517">
    <property type="entry name" value="FG-GAP"/>
</dbReference>
<keyword evidence="10 13" id="KW-0675">Receptor</keyword>
<feature type="domain" description="Integrin alpha second immunoglobulin-like" evidence="16">
    <location>
        <begin position="633"/>
        <end position="783"/>
    </location>
</feature>
<keyword evidence="5" id="KW-0677">Repeat</keyword>
<dbReference type="GO" id="GO:0033627">
    <property type="term" value="P:cell adhesion mediated by integrin"/>
    <property type="evidence" value="ECO:0007669"/>
    <property type="project" value="TreeGrafter"/>
</dbReference>
<name>A0A8C6NXY0_NOTFU</name>
<dbReference type="SUPFAM" id="SSF69318">
    <property type="entry name" value="Integrin alpha N-terminal domain"/>
    <property type="match status" value="1"/>
</dbReference>
<dbReference type="PANTHER" id="PTHR23220">
    <property type="entry name" value="INTEGRIN ALPHA"/>
    <property type="match status" value="1"/>
</dbReference>
<proteinExistence type="inferred from homology"/>
<accession>A0A8C6NXY0</accession>
<evidence type="ECO:0000256" key="14">
    <source>
        <dbReference type="SAM" id="MobiDB-lite"/>
    </source>
</evidence>
<evidence type="ECO:0000256" key="13">
    <source>
        <dbReference type="RuleBase" id="RU003762"/>
    </source>
</evidence>
<dbReference type="GO" id="GO:0098609">
    <property type="term" value="P:cell-cell adhesion"/>
    <property type="evidence" value="ECO:0007669"/>
    <property type="project" value="TreeGrafter"/>
</dbReference>
<feature type="repeat" description="FG-GAP" evidence="12">
    <location>
        <begin position="381"/>
        <end position="436"/>
    </location>
</feature>
<dbReference type="InterPro" id="IPR028994">
    <property type="entry name" value="Integrin_alpha_N"/>
</dbReference>
<comment type="caution">
    <text evidence="13">Lacks conserved residue(s) required for the propagation of feature annotation.</text>
</comment>
<dbReference type="PROSITE" id="PS51470">
    <property type="entry name" value="FG_GAP"/>
    <property type="match status" value="4"/>
</dbReference>
<dbReference type="InterPro" id="IPR000413">
    <property type="entry name" value="Integrin_alpha"/>
</dbReference>
<dbReference type="Gene3D" id="2.60.40.1530">
    <property type="entry name" value="ntegrin, alpha v. Chain A, domain 4"/>
    <property type="match status" value="1"/>
</dbReference>
<dbReference type="GO" id="GO:0005178">
    <property type="term" value="F:integrin binding"/>
    <property type="evidence" value="ECO:0007669"/>
    <property type="project" value="TreeGrafter"/>
</dbReference>
<feature type="domain" description="Integrin alpha first immunoglubulin-like" evidence="15">
    <location>
        <begin position="486"/>
        <end position="631"/>
    </location>
</feature>
<dbReference type="Pfam" id="PF08441">
    <property type="entry name" value="Integrin_A_Ig_1"/>
    <property type="match status" value="1"/>
</dbReference>
<reference evidence="18" key="3">
    <citation type="submission" date="2025-09" db="UniProtKB">
        <authorList>
            <consortium name="Ensembl"/>
        </authorList>
    </citation>
    <scope>IDENTIFICATION</scope>
</reference>
<keyword evidence="6 13" id="KW-0130">Cell adhesion</keyword>
<reference evidence="18" key="2">
    <citation type="submission" date="2025-08" db="UniProtKB">
        <authorList>
            <consortium name="Ensembl"/>
        </authorList>
    </citation>
    <scope>IDENTIFICATION</scope>
</reference>
<evidence type="ECO:0008006" key="20">
    <source>
        <dbReference type="Google" id="ProtNLM"/>
    </source>
</evidence>
<evidence type="ECO:0000313" key="19">
    <source>
        <dbReference type="Proteomes" id="UP000694548"/>
    </source>
</evidence>
<dbReference type="PANTHER" id="PTHR23220:SF89">
    <property type="entry name" value="INTEGRIN ALPHA-3"/>
    <property type="match status" value="1"/>
</dbReference>
<feature type="transmembrane region" description="Helical" evidence="13">
    <location>
        <begin position="40"/>
        <end position="64"/>
    </location>
</feature>
<reference evidence="18" key="1">
    <citation type="submission" date="2014-08" db="EMBL/GenBank/DDBJ databases">
        <authorList>
            <person name="Senf B."/>
            <person name="Petzold A."/>
            <person name="Downie B.R."/>
            <person name="Koch P."/>
            <person name="Platzer M."/>
        </authorList>
    </citation>
    <scope>NUCLEOTIDE SEQUENCE [LARGE SCALE GENOMIC DNA]</scope>
    <source>
        <strain evidence="18">GRZ</strain>
    </source>
</reference>
<sequence>MQTGQSGNQTDVLQQTRTSRNSRQHLQTNRNLILCKSKQVCVSMATGVCVVLSLCAGFCFAFNLDTSFPVLKRGEGGSLFGFSVTLHKDMKTGSHLLLIGAPRDWAEPNVPANRTGGVYSCPITADHLDCTRMKVVNPNLNPSKNLVEDMWLGVSVASQGGPSGRVLACAHRFVKLSSAFKHSQVGQCYLSGDDLLKDYSISSWHRLDQLCNHEQNEAGQGMCNLGISTFMSDTELIFGSPGSYHWQGSVHVVWTETDIQKNFFPNQHQRNIYLGYSVTQAHCLLSVDDVTIVTGAPRDNKEDARGSVLLLTKRSDELLIRQTLRGQQVGSYFGNAVATSDLNNDGWTDLLVGAPFYYGRQPEVGGAVYVYMNAGGRFAAEPSVTLMGPVGSAFGMAVIAAGDLNQDGFQDFAVGAPFHDTGSVMIWTGSSEGITTEPSQVIQGSSLFSGFRTFGYSLAAGLDVDGNKYPDLLVGSLDDTVALLRSRPVVHLNRSLRVSPDIVHPNSCDFCIKVEVCFSFKLSITEKAKTNITVYFTVTADVTSLKPRLHFYENGETVYSSSLSLKKRMCKTLKVGLLIPVQNKVKPLVFSLNVTLNEKLPEKGNIVQDLRQFPVLSRTPQPIRTQIHIQKACGSDNRCHCNLQMTTQFMDLNQNPFTKVNGSSVLVYNSSIRWFLLEVNISNTPSAGRPAEDAHNAVLNISIPPALSYSGVIPKEDNSTLTDCSVEDTSVVCQLGNPFKSKQKDQLLIKFQPTKMILDTKEIRSLLQLSTLSEQSDLAPVYVSMLVENSLQASLILSNPPGPVFFSGQVIGEQAVKNMEDIGSLVVFTLQVHIDRESPGYHGNLEVEFDWPKEVANGKWLLYLTEIRLDGASSSRCTQSEINPLNLLVSHERKSMRRSLKGQQVEDAKEEEKGRELPAFSVWGHKNSYKLNCTDGAKCVKLSCPLLDTDNAAFVTVHSRLWNSTMIEDFSDARSILVQVQATLKLSTKLMTTLTSYPSLIEVYIYPDSALQLYSGAHLWIIIMSVLAGVLLLALICLLLWKCRFFAHQEVWQTAVVHQQKIMGRKEQLQQHAKDDGFLIQDQMFSSQKHWATF</sequence>
<dbReference type="InterPro" id="IPR013519">
    <property type="entry name" value="Int_alpha_beta-p"/>
</dbReference>
<dbReference type="Gene3D" id="2.130.10.130">
    <property type="entry name" value="Integrin alpha, N-terminal"/>
    <property type="match status" value="1"/>
</dbReference>
<dbReference type="PRINTS" id="PR01185">
    <property type="entry name" value="INTEGRINA"/>
</dbReference>
<evidence type="ECO:0000256" key="7">
    <source>
        <dbReference type="ARBA" id="ARBA00022989"/>
    </source>
</evidence>
<dbReference type="GO" id="GO:0007229">
    <property type="term" value="P:integrin-mediated signaling pathway"/>
    <property type="evidence" value="ECO:0007669"/>
    <property type="project" value="UniProtKB-KW"/>
</dbReference>
<evidence type="ECO:0000259" key="15">
    <source>
        <dbReference type="Pfam" id="PF08441"/>
    </source>
</evidence>
<evidence type="ECO:0000256" key="5">
    <source>
        <dbReference type="ARBA" id="ARBA00022737"/>
    </source>
</evidence>
<evidence type="ECO:0000259" key="16">
    <source>
        <dbReference type="Pfam" id="PF20805"/>
    </source>
</evidence>
<evidence type="ECO:0000256" key="9">
    <source>
        <dbReference type="ARBA" id="ARBA00023136"/>
    </source>
</evidence>
<dbReference type="Gene3D" id="1.20.5.930">
    <property type="entry name" value="Bicelle-embedded integrin alpha(iib) transmembrane segment"/>
    <property type="match status" value="1"/>
</dbReference>
<dbReference type="GO" id="GO:0050900">
    <property type="term" value="P:leukocyte migration"/>
    <property type="evidence" value="ECO:0007669"/>
    <property type="project" value="TreeGrafter"/>
</dbReference>
<organism evidence="18 19">
    <name type="scientific">Nothobranchius furzeri</name>
    <name type="common">Turquoise killifish</name>
    <dbReference type="NCBI Taxonomy" id="105023"/>
    <lineage>
        <taxon>Eukaryota</taxon>
        <taxon>Metazoa</taxon>
        <taxon>Chordata</taxon>
        <taxon>Craniata</taxon>
        <taxon>Vertebrata</taxon>
        <taxon>Euteleostomi</taxon>
        <taxon>Actinopterygii</taxon>
        <taxon>Neopterygii</taxon>
        <taxon>Teleostei</taxon>
        <taxon>Neoteleostei</taxon>
        <taxon>Acanthomorphata</taxon>
        <taxon>Ovalentaria</taxon>
        <taxon>Atherinomorphae</taxon>
        <taxon>Cyprinodontiformes</taxon>
        <taxon>Nothobranchiidae</taxon>
        <taxon>Nothobranchius</taxon>
    </lineage>
</organism>
<dbReference type="Ensembl" id="ENSNFUT00015034785.1">
    <property type="protein sequence ID" value="ENSNFUP00015033287.1"/>
    <property type="gene ID" value="ENSNFUG00015016307.1"/>
</dbReference>
<dbReference type="Pfam" id="PF01839">
    <property type="entry name" value="FG-GAP"/>
    <property type="match status" value="2"/>
</dbReference>
<dbReference type="Proteomes" id="UP000694548">
    <property type="component" value="Chromosome sgr14"/>
</dbReference>
<dbReference type="SUPFAM" id="SSF69179">
    <property type="entry name" value="Integrin domains"/>
    <property type="match status" value="3"/>
</dbReference>
<evidence type="ECO:0000256" key="12">
    <source>
        <dbReference type="PROSITE-ProRule" id="PRU00803"/>
    </source>
</evidence>
<keyword evidence="3 13" id="KW-0812">Transmembrane</keyword>
<keyword evidence="4" id="KW-0732">Signal</keyword>
<evidence type="ECO:0000256" key="6">
    <source>
        <dbReference type="ARBA" id="ARBA00022889"/>
    </source>
</evidence>
<evidence type="ECO:0000256" key="8">
    <source>
        <dbReference type="ARBA" id="ARBA00023037"/>
    </source>
</evidence>
<dbReference type="GeneTree" id="ENSGT00940000157746"/>
<dbReference type="Pfam" id="PF20806">
    <property type="entry name" value="Integrin_A_Ig_3"/>
    <property type="match status" value="1"/>
</dbReference>
<feature type="repeat" description="FG-GAP" evidence="12">
    <location>
        <begin position="63"/>
        <end position="130"/>
    </location>
</feature>
<feature type="transmembrane region" description="Helical" evidence="13">
    <location>
        <begin position="1019"/>
        <end position="1041"/>
    </location>
</feature>
<dbReference type="SMART" id="SM00191">
    <property type="entry name" value="Int_alpha"/>
    <property type="match status" value="5"/>
</dbReference>
<dbReference type="GO" id="GO:0009897">
    <property type="term" value="C:external side of plasma membrane"/>
    <property type="evidence" value="ECO:0007669"/>
    <property type="project" value="TreeGrafter"/>
</dbReference>
<keyword evidence="11" id="KW-0325">Glycoprotein</keyword>